<dbReference type="InterPro" id="IPR026736">
    <property type="entry name" value="Virilizer"/>
</dbReference>
<keyword evidence="4" id="KW-1185">Reference proteome</keyword>
<feature type="domain" description="DUF7745" evidence="2">
    <location>
        <begin position="1"/>
        <end position="63"/>
    </location>
</feature>
<dbReference type="Gramene" id="Psat05G0540100-T1">
    <property type="protein sequence ID" value="KAI5409929.1"/>
    <property type="gene ID" value="KIW84_055401"/>
</dbReference>
<evidence type="ECO:0000313" key="4">
    <source>
        <dbReference type="Proteomes" id="UP001058974"/>
    </source>
</evidence>
<reference evidence="3 4" key="1">
    <citation type="journal article" date="2022" name="Nat. Genet.">
        <title>Improved pea reference genome and pan-genome highlight genomic features and evolutionary characteristics.</title>
        <authorList>
            <person name="Yang T."/>
            <person name="Liu R."/>
            <person name="Luo Y."/>
            <person name="Hu S."/>
            <person name="Wang D."/>
            <person name="Wang C."/>
            <person name="Pandey M.K."/>
            <person name="Ge S."/>
            <person name="Xu Q."/>
            <person name="Li N."/>
            <person name="Li G."/>
            <person name="Huang Y."/>
            <person name="Saxena R.K."/>
            <person name="Ji Y."/>
            <person name="Li M."/>
            <person name="Yan X."/>
            <person name="He Y."/>
            <person name="Liu Y."/>
            <person name="Wang X."/>
            <person name="Xiang C."/>
            <person name="Varshney R.K."/>
            <person name="Ding H."/>
            <person name="Gao S."/>
            <person name="Zong X."/>
        </authorList>
    </citation>
    <scope>NUCLEOTIDE SEQUENCE [LARGE SCALE GENOMIC DNA]</scope>
    <source>
        <strain evidence="3 4">cv. Zhongwan 6</strain>
    </source>
</reference>
<dbReference type="GO" id="GO:0036396">
    <property type="term" value="C:RNA N6-methyladenosine methyltransferase complex"/>
    <property type="evidence" value="ECO:0007669"/>
    <property type="project" value="TreeGrafter"/>
</dbReference>
<accession>A0A9D5AJW7</accession>
<evidence type="ECO:0000256" key="1">
    <source>
        <dbReference type="SAM" id="MobiDB-lite"/>
    </source>
</evidence>
<dbReference type="PANTHER" id="PTHR23185">
    <property type="entry name" value="PROTEIN VIRILIZER HOMOLOG"/>
    <property type="match status" value="1"/>
</dbReference>
<feature type="compositionally biased region" description="Basic and acidic residues" evidence="1">
    <location>
        <begin position="326"/>
        <end position="336"/>
    </location>
</feature>
<name>A0A9D5AJW7_PEA</name>
<dbReference type="GO" id="GO:0003723">
    <property type="term" value="F:RNA binding"/>
    <property type="evidence" value="ECO:0007669"/>
    <property type="project" value="TreeGrafter"/>
</dbReference>
<proteinExistence type="predicted"/>
<organism evidence="3 4">
    <name type="scientific">Pisum sativum</name>
    <name type="common">Garden pea</name>
    <name type="synonym">Lathyrus oleraceus</name>
    <dbReference type="NCBI Taxonomy" id="3888"/>
    <lineage>
        <taxon>Eukaryota</taxon>
        <taxon>Viridiplantae</taxon>
        <taxon>Streptophyta</taxon>
        <taxon>Embryophyta</taxon>
        <taxon>Tracheophyta</taxon>
        <taxon>Spermatophyta</taxon>
        <taxon>Magnoliopsida</taxon>
        <taxon>eudicotyledons</taxon>
        <taxon>Gunneridae</taxon>
        <taxon>Pentapetalae</taxon>
        <taxon>rosids</taxon>
        <taxon>fabids</taxon>
        <taxon>Fabales</taxon>
        <taxon>Fabaceae</taxon>
        <taxon>Papilionoideae</taxon>
        <taxon>50 kb inversion clade</taxon>
        <taxon>NPAAA clade</taxon>
        <taxon>Hologalegina</taxon>
        <taxon>IRL clade</taxon>
        <taxon>Fabeae</taxon>
        <taxon>Lathyrus</taxon>
    </lineage>
</organism>
<evidence type="ECO:0000259" key="2">
    <source>
        <dbReference type="Pfam" id="PF24924"/>
    </source>
</evidence>
<dbReference type="InterPro" id="IPR056647">
    <property type="entry name" value="DUF7745"/>
</dbReference>
<feature type="region of interest" description="Disordered" evidence="1">
    <location>
        <begin position="304"/>
        <end position="336"/>
    </location>
</feature>
<dbReference type="EMBL" id="JAMSHJ010000005">
    <property type="protein sequence ID" value="KAI5409929.1"/>
    <property type="molecule type" value="Genomic_DNA"/>
</dbReference>
<gene>
    <name evidence="3" type="ORF">KIW84_055401</name>
</gene>
<dbReference type="Pfam" id="PF24924">
    <property type="entry name" value="DUF7745"/>
    <property type="match status" value="1"/>
</dbReference>
<dbReference type="AlphaFoldDB" id="A0A9D5AJW7"/>
<comment type="caution">
    <text evidence="3">The sequence shown here is derived from an EMBL/GenBank/DDBJ whole genome shotgun (WGS) entry which is preliminary data.</text>
</comment>
<sequence>MRGKPDDKELEEMVLNDMGTNDPFLLRKIIRSWEKVHTKGTELVKKNDAAKVPYQQWISERIKVVKLPFSIKIPLRSTSPEPVPVSLEEVEELRAMVAKLGKEKDDLQFELYKETGKNMILKRKSNQRKELLEESRKKNIIEQDLKERVLECLDQDDSGLGSLRDELAKAKRYGQEWKRWWDLATKQKKETRFIRLVLKNSDENPVQFLDAEKTVVTGTATRNAYTSGTKFESSQRMSITPASKEIVGSSAKLLNNSLPAPVIVEQSSPHSIVEETESDVVDSSQFSRMGAPLGSNIDENVQSEFSSKMSGSRPVMSLTHESSVSSDRKYGEQDDDTKNALQAKISGGYDSATTNSSFPVPLYNKPPTISPVMSNGINNIATQSSNMHVVHSIAAINFTQ</sequence>
<dbReference type="PANTHER" id="PTHR23185:SF0">
    <property type="entry name" value="PROTEIN VIRILIZER HOMOLOG"/>
    <property type="match status" value="1"/>
</dbReference>
<dbReference type="Proteomes" id="UP001058974">
    <property type="component" value="Chromosome 5"/>
</dbReference>
<evidence type="ECO:0000313" key="3">
    <source>
        <dbReference type="EMBL" id="KAI5409929.1"/>
    </source>
</evidence>
<protein>
    <recommendedName>
        <fullName evidence="2">DUF7745 domain-containing protein</fullName>
    </recommendedName>
</protein>